<dbReference type="EMBL" id="PP542043">
    <property type="protein sequence ID" value="XDO01964.1"/>
    <property type="molecule type" value="Genomic_DNA"/>
</dbReference>
<proteinExistence type="predicted"/>
<protein>
    <submittedName>
        <fullName evidence="1">Uncharacterized protein</fullName>
    </submittedName>
</protein>
<organism evidence="1">
    <name type="scientific">Florenciella sp. virus SA2</name>
    <dbReference type="NCBI Taxonomy" id="3240092"/>
    <lineage>
        <taxon>Viruses</taxon>
    </lineage>
</organism>
<reference evidence="1" key="1">
    <citation type="submission" date="2024-03" db="EMBL/GenBank/DDBJ databases">
        <title>Eukaryotic viruses encode the ribosomal protein eL40.</title>
        <authorList>
            <person name="Thomy J."/>
            <person name="Schvarcz C.R."/>
            <person name="McBeain K.A."/>
            <person name="Edwards K.F."/>
            <person name="Steward G.F."/>
        </authorList>
    </citation>
    <scope>NUCLEOTIDE SEQUENCE</scope>
    <source>
        <strain evidence="1">FloV-SA2</strain>
    </source>
</reference>
<dbReference type="Pfam" id="PF19150">
    <property type="entry name" value="DUF5832"/>
    <property type="match status" value="1"/>
</dbReference>
<name>A0AB39J6M5_9VIRU</name>
<evidence type="ECO:0000313" key="1">
    <source>
        <dbReference type="EMBL" id="XDO01964.1"/>
    </source>
</evidence>
<sequence length="287" mass="33309">MTEYNAIDLLDEDKPIAQQKFVCLSFVSPEKILKQKDMFLFEKFIKQYNFNKNTELLTKIANFLSYKYEIPPENILNDVKEFISIEREDVAKSIEDEFKTFIDKNEDACNTEFMKEHNFQTCVRGIKVRGVFPTQEEAELRCKLLRQLDPNHDVYVGPVGLWVPFHPDAYKTGKVEYLEKELNQLMHEKKDNEDRARSHFEDRVKTTKLNAIEENIKTASETGNKLTQTINERGELIGLENTTSTVEKKLGINASLEEIKKELFEGDDTVTTLTDHGLSNLTNKQIE</sequence>
<accession>A0AB39J6M5</accession>
<dbReference type="InterPro" id="IPR043872">
    <property type="entry name" value="DUF5832"/>
</dbReference>
<gene>
    <name evidence="1" type="ORF">FloV-SA2_00145</name>
</gene>